<evidence type="ECO:0000256" key="2">
    <source>
        <dbReference type="ARBA" id="ARBA00007161"/>
    </source>
</evidence>
<evidence type="ECO:0000313" key="6">
    <source>
        <dbReference type="EMBL" id="QKF94097.1"/>
    </source>
</evidence>
<reference evidence="6 7" key="1">
    <citation type="submission" date="2020-04" db="EMBL/GenBank/DDBJ databases">
        <title>Advantages and limits of metagenomic assembly and binning of a giant virus.</title>
        <authorList>
            <person name="Schulz F."/>
            <person name="Andreani J."/>
            <person name="Francis R."/>
            <person name="Boudjemaa H."/>
            <person name="Bou Khalil J.Y."/>
            <person name="Lee J."/>
            <person name="La Scola B."/>
            <person name="Woyke T."/>
        </authorList>
    </citation>
    <scope>NUCLEOTIDE SEQUENCE [LARGE SCALE GENOMIC DNA]</scope>
    <source>
        <strain evidence="6 7">FV1/VV64</strain>
    </source>
</reference>
<dbReference type="Proteomes" id="UP001162001">
    <property type="component" value="Segment"/>
</dbReference>
<evidence type="ECO:0000256" key="4">
    <source>
        <dbReference type="ARBA" id="ARBA00023136"/>
    </source>
</evidence>
<dbReference type="SUPFAM" id="SSF117892">
    <property type="entry name" value="Band 7/SPFH domain"/>
    <property type="match status" value="1"/>
</dbReference>
<protein>
    <submittedName>
        <fullName evidence="6">Flotillin domain-containing protein</fullName>
    </submittedName>
</protein>
<evidence type="ECO:0000256" key="1">
    <source>
        <dbReference type="ARBA" id="ARBA00004236"/>
    </source>
</evidence>
<feature type="domain" description="Band 7" evidence="5">
    <location>
        <begin position="70"/>
        <end position="247"/>
    </location>
</feature>
<dbReference type="Gene3D" id="3.30.479.30">
    <property type="entry name" value="Band 7 domain"/>
    <property type="match status" value="1"/>
</dbReference>
<dbReference type="GO" id="GO:0005886">
    <property type="term" value="C:plasma membrane"/>
    <property type="evidence" value="ECO:0007669"/>
    <property type="project" value="UniProtKB-SubCell"/>
</dbReference>
<dbReference type="CDD" id="cd03399">
    <property type="entry name" value="SPFH_flotillin"/>
    <property type="match status" value="1"/>
</dbReference>
<keyword evidence="3" id="KW-1003">Cell membrane</keyword>
<keyword evidence="7" id="KW-1185">Reference proteome</keyword>
<organism evidence="6 7">
    <name type="scientific">Fadolivirus FV1/VV64</name>
    <dbReference type="NCBI Taxonomy" id="3070911"/>
    <lineage>
        <taxon>Viruses</taxon>
        <taxon>Varidnaviria</taxon>
        <taxon>Bamfordvirae</taxon>
        <taxon>Nucleocytoviricota</taxon>
        <taxon>Megaviricetes</taxon>
        <taxon>Imitervirales</taxon>
        <taxon>Mimiviridae</taxon>
        <taxon>Klosneuvirinae</taxon>
        <taxon>Fadolivirus</taxon>
        <taxon>Fadolivirus algeromassiliense</taxon>
    </lineage>
</organism>
<dbReference type="PANTHER" id="PTHR13806">
    <property type="entry name" value="FLOTILLIN-RELATED"/>
    <property type="match status" value="1"/>
</dbReference>
<sequence>MLARCALRPSLYYGAKPTSVIVNRHQIPPVQQRNFSLQSLADPTILGTIVVATGAIGGAVAFTMNRYRISKPDEYLVRTGLGIRDMTVSKQGYQWPFQTYQFIKMHPTNYGFDLQAMSSEKMEFVLPGVFTIGPKDDLEAIKKYVRFLRSDQNQTQIDTLVKGILEGETRIQSAQMTIEQIFNDRKAFKEVLIKNVQDELDQFGLQIYNANIKELQDSAGSEYFSFLRQKKRSEAENRAKVDVAEAKKTGDIGQKEREAVTRQQVAQFEAATVLQENERRQEIEKSNAELAVVKAAALQKTQLANIEAENAARIREAELQKEVEQRRVSMETEKLRATDLSAAQVHAETYMKEAEGKANALRVEAEARLFAKQKEADGILAVYNAQSSGIEKLIGSFGNNPSSLIQYLMLDKGVYETLARTNADAIKGLNPKITVWNTSSDGTGSDNYTKPIADILKMVPPLVSTIHDQTGIKPSDWLMNLPKENKE</sequence>
<dbReference type="EMBL" id="MT418680">
    <property type="protein sequence ID" value="QKF94097.1"/>
    <property type="molecule type" value="Genomic_DNA"/>
</dbReference>
<dbReference type="Pfam" id="PF01145">
    <property type="entry name" value="Band_7"/>
    <property type="match status" value="1"/>
</dbReference>
<evidence type="ECO:0000313" key="7">
    <source>
        <dbReference type="Proteomes" id="UP001162001"/>
    </source>
</evidence>
<keyword evidence="4" id="KW-0472">Membrane</keyword>
<dbReference type="PANTHER" id="PTHR13806:SF31">
    <property type="entry name" value="FLOTILLIN-LIKE PROTEIN 1-RELATED"/>
    <property type="match status" value="1"/>
</dbReference>
<comment type="subcellular location">
    <subcellularLocation>
        <location evidence="1">Cell membrane</location>
    </subcellularLocation>
</comment>
<gene>
    <name evidence="6" type="ORF">Fadolivirus_1_639</name>
</gene>
<comment type="similarity">
    <text evidence="2">Belongs to the band 7/mec-2 family. Flotillin subfamily.</text>
</comment>
<evidence type="ECO:0000256" key="3">
    <source>
        <dbReference type="ARBA" id="ARBA00022475"/>
    </source>
</evidence>
<accession>A0A7D3V8V6</accession>
<dbReference type="InterPro" id="IPR036013">
    <property type="entry name" value="Band_7/SPFH_dom_sf"/>
</dbReference>
<proteinExistence type="inferred from homology"/>
<name>A0A7D3V8V6_9VIRU</name>
<dbReference type="InterPro" id="IPR001107">
    <property type="entry name" value="Band_7"/>
</dbReference>
<evidence type="ECO:0000259" key="5">
    <source>
        <dbReference type="Pfam" id="PF01145"/>
    </source>
</evidence>
<dbReference type="InterPro" id="IPR027705">
    <property type="entry name" value="Flotillin_fam"/>
</dbReference>